<evidence type="ECO:0000256" key="4">
    <source>
        <dbReference type="ARBA" id="ARBA00022989"/>
    </source>
</evidence>
<keyword evidence="2" id="KW-1003">Cell membrane</keyword>
<dbReference type="Proteomes" id="UP001642483">
    <property type="component" value="Unassembled WGS sequence"/>
</dbReference>
<keyword evidence="3 10" id="KW-0812">Transmembrane</keyword>
<dbReference type="PANTHER" id="PTHR24246:SF27">
    <property type="entry name" value="ADENOSINE RECEPTOR, ISOFORM A"/>
    <property type="match status" value="1"/>
</dbReference>
<protein>
    <recommendedName>
        <fullName evidence="12">G-protein coupled receptors family 1 profile domain-containing protein</fullName>
    </recommendedName>
</protein>
<dbReference type="InterPro" id="IPR000276">
    <property type="entry name" value="GPCR_Rhodpsn"/>
</dbReference>
<dbReference type="PANTHER" id="PTHR24246">
    <property type="entry name" value="OLFACTORY RECEPTOR AND ADENOSINE RECEPTOR"/>
    <property type="match status" value="1"/>
</dbReference>
<dbReference type="Gene3D" id="1.20.1070.10">
    <property type="entry name" value="Rhodopsin 7-helix transmembrane proteins"/>
    <property type="match status" value="1"/>
</dbReference>
<dbReference type="SUPFAM" id="SSF81321">
    <property type="entry name" value="Family A G protein-coupled receptor-like"/>
    <property type="match status" value="1"/>
</dbReference>
<comment type="caution">
    <text evidence="13">The sequence shown here is derived from an EMBL/GenBank/DDBJ whole genome shotgun (WGS) entry which is preliminary data.</text>
</comment>
<feature type="transmembrane region" description="Helical" evidence="11">
    <location>
        <begin position="323"/>
        <end position="344"/>
    </location>
</feature>
<dbReference type="Pfam" id="PF00001">
    <property type="entry name" value="7tm_1"/>
    <property type="match status" value="1"/>
</dbReference>
<dbReference type="PROSITE" id="PS50262">
    <property type="entry name" value="G_PROTEIN_RECEP_F1_2"/>
    <property type="match status" value="1"/>
</dbReference>
<name>A0ABP0GR14_CLALP</name>
<evidence type="ECO:0000256" key="7">
    <source>
        <dbReference type="ARBA" id="ARBA00023170"/>
    </source>
</evidence>
<dbReference type="PROSITE" id="PS00237">
    <property type="entry name" value="G_PROTEIN_RECEP_F1_1"/>
    <property type="match status" value="1"/>
</dbReference>
<evidence type="ECO:0000256" key="11">
    <source>
        <dbReference type="SAM" id="Phobius"/>
    </source>
</evidence>
<organism evidence="13 14">
    <name type="scientific">Clavelina lepadiformis</name>
    <name type="common">Light-bulb sea squirt</name>
    <name type="synonym">Ascidia lepadiformis</name>
    <dbReference type="NCBI Taxonomy" id="159417"/>
    <lineage>
        <taxon>Eukaryota</taxon>
        <taxon>Metazoa</taxon>
        <taxon>Chordata</taxon>
        <taxon>Tunicata</taxon>
        <taxon>Ascidiacea</taxon>
        <taxon>Aplousobranchia</taxon>
        <taxon>Clavelinidae</taxon>
        <taxon>Clavelina</taxon>
    </lineage>
</organism>
<keyword evidence="6 11" id="KW-0472">Membrane</keyword>
<dbReference type="InterPro" id="IPR017452">
    <property type="entry name" value="GPCR_Rhodpsn_7TM"/>
</dbReference>
<evidence type="ECO:0000256" key="5">
    <source>
        <dbReference type="ARBA" id="ARBA00023040"/>
    </source>
</evidence>
<proteinExistence type="inferred from homology"/>
<accession>A0ABP0GR14</accession>
<feature type="transmembrane region" description="Helical" evidence="11">
    <location>
        <begin position="102"/>
        <end position="124"/>
    </location>
</feature>
<feature type="transmembrane region" description="Helical" evidence="11">
    <location>
        <begin position="238"/>
        <end position="263"/>
    </location>
</feature>
<evidence type="ECO:0000256" key="3">
    <source>
        <dbReference type="ARBA" id="ARBA00022692"/>
    </source>
</evidence>
<keyword evidence="7 10" id="KW-0675">Receptor</keyword>
<evidence type="ECO:0000256" key="6">
    <source>
        <dbReference type="ARBA" id="ARBA00023136"/>
    </source>
</evidence>
<comment type="subcellular location">
    <subcellularLocation>
        <location evidence="1">Cell membrane</location>
        <topology evidence="1">Multi-pass membrane protein</topology>
    </subcellularLocation>
</comment>
<keyword evidence="8" id="KW-0325">Glycoprotein</keyword>
<evidence type="ECO:0000313" key="13">
    <source>
        <dbReference type="EMBL" id="CAK8694142.1"/>
    </source>
</evidence>
<feature type="domain" description="G-protein coupled receptors family 1 profile" evidence="12">
    <location>
        <begin position="74"/>
        <end position="342"/>
    </location>
</feature>
<evidence type="ECO:0000256" key="2">
    <source>
        <dbReference type="ARBA" id="ARBA00022475"/>
    </source>
</evidence>
<evidence type="ECO:0000313" key="14">
    <source>
        <dbReference type="Proteomes" id="UP001642483"/>
    </source>
</evidence>
<evidence type="ECO:0000256" key="9">
    <source>
        <dbReference type="ARBA" id="ARBA00023224"/>
    </source>
</evidence>
<evidence type="ECO:0000256" key="1">
    <source>
        <dbReference type="ARBA" id="ARBA00004651"/>
    </source>
</evidence>
<evidence type="ECO:0000259" key="12">
    <source>
        <dbReference type="PROSITE" id="PS50262"/>
    </source>
</evidence>
<keyword evidence="14" id="KW-1185">Reference proteome</keyword>
<feature type="transmembrane region" description="Helical" evidence="11">
    <location>
        <begin position="144"/>
        <end position="166"/>
    </location>
</feature>
<feature type="transmembrane region" description="Helical" evidence="11">
    <location>
        <begin position="58"/>
        <end position="81"/>
    </location>
</feature>
<dbReference type="CDD" id="cd00637">
    <property type="entry name" value="7tm_classA_rhodopsin-like"/>
    <property type="match status" value="1"/>
</dbReference>
<keyword evidence="4 11" id="KW-1133">Transmembrane helix</keyword>
<evidence type="ECO:0000256" key="10">
    <source>
        <dbReference type="RuleBase" id="RU000688"/>
    </source>
</evidence>
<evidence type="ECO:0000256" key="8">
    <source>
        <dbReference type="ARBA" id="ARBA00023180"/>
    </source>
</evidence>
<dbReference type="EMBL" id="CAWYQH010000141">
    <property type="protein sequence ID" value="CAK8694142.1"/>
    <property type="molecule type" value="Genomic_DNA"/>
</dbReference>
<keyword evidence="5 10" id="KW-0297">G-protein coupled receptor</keyword>
<sequence>MKDKNITARFEHINGHFKNISLDCPIPGFCSGSMQDLFINCFNQTWNTCQQCGVGREAAFMIGMIIIGLMIFFGNALVVCIGYRRWKRDDLSRLDICKVSLAFADIITAFQFLVVIPNNIVWSMKLTPAELIKRWLVLKRSPEAHAGGMFLMFGVTSSIFHLLFVAMERFYALIKSANYVSVQQKSMIIGLSVVWSASILASTGAAWFPHSYEFRYFPAAFLFIPGYTESHHTAAATAAWVVLYVIPFILLLVSCAAGVVFVCRNGKKRAGKNSPLFNRKKHITALKTIVFMQIGFTATTIPTFVVAFSNFLHQSDCAVSDRAYMIAFYIGMANSLVNVIIYSLRHQKFRDEICDIFKPGSLRKKAAKSALQLQTKTNQSNTHSVTDKL</sequence>
<feature type="transmembrane region" description="Helical" evidence="11">
    <location>
        <begin position="284"/>
        <end position="311"/>
    </location>
</feature>
<gene>
    <name evidence="13" type="ORF">CVLEPA_LOCUS27406</name>
</gene>
<feature type="transmembrane region" description="Helical" evidence="11">
    <location>
        <begin position="187"/>
        <end position="208"/>
    </location>
</feature>
<dbReference type="PRINTS" id="PR00237">
    <property type="entry name" value="GPCRRHODOPSN"/>
</dbReference>
<comment type="similarity">
    <text evidence="10">Belongs to the G-protein coupled receptor 1 family.</text>
</comment>
<reference evidence="13 14" key="1">
    <citation type="submission" date="2024-02" db="EMBL/GenBank/DDBJ databases">
        <authorList>
            <person name="Daric V."/>
            <person name="Darras S."/>
        </authorList>
    </citation>
    <scope>NUCLEOTIDE SEQUENCE [LARGE SCALE GENOMIC DNA]</scope>
</reference>
<keyword evidence="9 10" id="KW-0807">Transducer</keyword>